<evidence type="ECO:0000313" key="8">
    <source>
        <dbReference type="EMBL" id="KAB0800492.1"/>
    </source>
</evidence>
<proteinExistence type="predicted"/>
<protein>
    <recommendedName>
        <fullName evidence="6">UBZ1-type domain-containing protein</fullName>
    </recommendedName>
</protein>
<evidence type="ECO:0000313" key="9">
    <source>
        <dbReference type="Proteomes" id="UP000327044"/>
    </source>
</evidence>
<sequence>MEESCGAQYALQIALQTLRERCHQFQQRIAVLEEENLNLRCKASIRSEQADSSLSEVDSLRQQVSQLTEHNLQLTSNVLMVSAENRQLWNRLSRLTRANENLGSKLHKISDTLSNVTLSNSQSTLVRSKTFTQEEPHVKVVPRNVTDENNRISLELEDISLKLMCNIAKEKSELELQCSQMTELQNNEFINTFAFAYSAEEVDNTILDEFDQYLMNLKNIKHVLTQEKGKLQKNLNDLNSLSVYYQSTSVKPPIDKVSTFVQTNAQELVDEVAASAVTNEASKMDTCTKICPMCSKVFKGNVTFREFQDHVENHFTSDTETFDVI</sequence>
<evidence type="ECO:0000259" key="6">
    <source>
        <dbReference type="Pfam" id="PF18112"/>
    </source>
</evidence>
<reference evidence="7" key="1">
    <citation type="journal article" date="2016" name="Sci. Rep.">
        <title>Molecular characterization of firefly nuptial gifts: a multi-omics approach sheds light on postcopulatory sexual selection.</title>
        <authorList>
            <person name="Al-Wathiqui N."/>
            <person name="Fallon T.R."/>
            <person name="South A."/>
            <person name="Weng J.K."/>
            <person name="Lewis S.M."/>
        </authorList>
    </citation>
    <scope>NUCLEOTIDE SEQUENCE</scope>
</reference>
<evidence type="ECO:0000256" key="3">
    <source>
        <dbReference type="ARBA" id="ARBA00022833"/>
    </source>
</evidence>
<gene>
    <name evidence="8" type="ORF">PPYR_06232</name>
</gene>
<dbReference type="Proteomes" id="UP000327044">
    <property type="component" value="Unassembled WGS sequence"/>
</dbReference>
<evidence type="ECO:0000256" key="1">
    <source>
        <dbReference type="ARBA" id="ARBA00022723"/>
    </source>
</evidence>
<evidence type="ECO:0000313" key="7">
    <source>
        <dbReference type="EMBL" id="JAV65502.1"/>
    </source>
</evidence>
<dbReference type="InParanoid" id="A0A1Y1KVV5"/>
<dbReference type="Gene3D" id="6.20.250.40">
    <property type="match status" value="1"/>
</dbReference>
<keyword evidence="9" id="KW-1185">Reference proteome</keyword>
<reference evidence="8 9" key="2">
    <citation type="journal article" date="2018" name="Elife">
        <title>Firefly genomes illuminate parallel origins of bioluminescence in beetles.</title>
        <authorList>
            <person name="Fallon T.R."/>
            <person name="Lower S.E."/>
            <person name="Chang C.H."/>
            <person name="Bessho-Uehara M."/>
            <person name="Martin G.J."/>
            <person name="Bewick A.J."/>
            <person name="Behringer M."/>
            <person name="Debat H.J."/>
            <person name="Wong I."/>
            <person name="Day J.C."/>
            <person name="Suvorov A."/>
            <person name="Silva C.J."/>
            <person name="Stanger-Hall K.F."/>
            <person name="Hall D.W."/>
            <person name="Schmitz R.J."/>
            <person name="Nelson D.R."/>
            <person name="Lewis S.M."/>
            <person name="Shigenobu S."/>
            <person name="Bybee S.M."/>
            <person name="Larracuente A.M."/>
            <person name="Oba Y."/>
            <person name="Weng J.K."/>
        </authorList>
    </citation>
    <scope>NUCLEOTIDE SEQUENCE [LARGE SCALE GENOMIC DNA]</scope>
    <source>
        <strain evidence="8">1611_PpyrPB1</strain>
        <tissue evidence="8">Whole body</tissue>
    </source>
</reference>
<dbReference type="InterPro" id="IPR041641">
    <property type="entry name" value="CALCOCO1/2_Zn_UBZ1"/>
</dbReference>
<evidence type="ECO:0000256" key="2">
    <source>
        <dbReference type="ARBA" id="ARBA00022771"/>
    </source>
</evidence>
<dbReference type="EMBL" id="VVIM01000004">
    <property type="protein sequence ID" value="KAB0800492.1"/>
    <property type="molecule type" value="Genomic_DNA"/>
</dbReference>
<evidence type="ECO:0000256" key="4">
    <source>
        <dbReference type="ARBA" id="ARBA00023054"/>
    </source>
</evidence>
<name>A0A1Y1KVV5_PHOPY</name>
<keyword evidence="3" id="KW-0862">Zinc</keyword>
<evidence type="ECO:0000256" key="5">
    <source>
        <dbReference type="SAM" id="Coils"/>
    </source>
</evidence>
<feature type="coiled-coil region" evidence="5">
    <location>
        <begin position="214"/>
        <end position="241"/>
    </location>
</feature>
<reference evidence="8" key="3">
    <citation type="submission" date="2019-08" db="EMBL/GenBank/DDBJ databases">
        <authorList>
            <consortium name="Photinus pyralis genome working group"/>
            <person name="Fallon T.R."/>
            <person name="Sander Lower S.E."/>
            <person name="Weng J.-K."/>
        </authorList>
    </citation>
    <scope>NUCLEOTIDE SEQUENCE</scope>
    <source>
        <strain evidence="8">1611_PpyrPB1</strain>
        <tissue evidence="8">Whole body</tissue>
    </source>
</reference>
<feature type="coiled-coil region" evidence="5">
    <location>
        <begin position="15"/>
        <end position="77"/>
    </location>
</feature>
<keyword evidence="4 5" id="KW-0175">Coiled coil</keyword>
<dbReference type="FunCoup" id="A0A1Y1KVV5">
    <property type="interactions" value="103"/>
</dbReference>
<dbReference type="Pfam" id="PF18112">
    <property type="entry name" value="Zn-C2H2_12"/>
    <property type="match status" value="1"/>
</dbReference>
<dbReference type="EMBL" id="GEZM01072486">
    <property type="protein sequence ID" value="JAV65503.1"/>
    <property type="molecule type" value="Transcribed_RNA"/>
</dbReference>
<dbReference type="EMBL" id="GEZM01072487">
    <property type="protein sequence ID" value="JAV65502.1"/>
    <property type="molecule type" value="Transcribed_RNA"/>
</dbReference>
<feature type="domain" description="UBZ1-type" evidence="6">
    <location>
        <begin position="289"/>
        <end position="315"/>
    </location>
</feature>
<dbReference type="AlphaFoldDB" id="A0A1Y1KVV5"/>
<accession>A0A1Y1KVV5</accession>
<keyword evidence="2" id="KW-0863">Zinc-finger</keyword>
<dbReference type="OrthoDB" id="6105729at2759"/>
<organism evidence="7">
    <name type="scientific">Photinus pyralis</name>
    <name type="common">Common eastern firefly</name>
    <name type="synonym">Lampyris pyralis</name>
    <dbReference type="NCBI Taxonomy" id="7054"/>
    <lineage>
        <taxon>Eukaryota</taxon>
        <taxon>Metazoa</taxon>
        <taxon>Ecdysozoa</taxon>
        <taxon>Arthropoda</taxon>
        <taxon>Hexapoda</taxon>
        <taxon>Insecta</taxon>
        <taxon>Pterygota</taxon>
        <taxon>Neoptera</taxon>
        <taxon>Endopterygota</taxon>
        <taxon>Coleoptera</taxon>
        <taxon>Polyphaga</taxon>
        <taxon>Elateriformia</taxon>
        <taxon>Elateroidea</taxon>
        <taxon>Lampyridae</taxon>
        <taxon>Lampyrinae</taxon>
        <taxon>Photinus</taxon>
    </lineage>
</organism>
<dbReference type="GO" id="GO:0008270">
    <property type="term" value="F:zinc ion binding"/>
    <property type="evidence" value="ECO:0007669"/>
    <property type="project" value="UniProtKB-KW"/>
</dbReference>
<keyword evidence="1" id="KW-0479">Metal-binding</keyword>